<dbReference type="PANTHER" id="PTHR48100">
    <property type="entry name" value="BROAD-SPECIFICITY PHOSPHATASE YOR283W-RELATED"/>
    <property type="match status" value="1"/>
</dbReference>
<dbReference type="Proteomes" id="UP001589740">
    <property type="component" value="Unassembled WGS sequence"/>
</dbReference>
<dbReference type="EMBL" id="JBHMAH010000004">
    <property type="protein sequence ID" value="MFB9859707.1"/>
    <property type="molecule type" value="Genomic_DNA"/>
</dbReference>
<organism evidence="1 2">
    <name type="scientific">Salinicoccus siamensis</name>
    <dbReference type="NCBI Taxonomy" id="381830"/>
    <lineage>
        <taxon>Bacteria</taxon>
        <taxon>Bacillati</taxon>
        <taxon>Bacillota</taxon>
        <taxon>Bacilli</taxon>
        <taxon>Bacillales</taxon>
        <taxon>Staphylococcaceae</taxon>
        <taxon>Salinicoccus</taxon>
    </lineage>
</organism>
<dbReference type="InterPro" id="IPR013078">
    <property type="entry name" value="His_Pase_superF_clade-1"/>
</dbReference>
<dbReference type="InterPro" id="IPR029033">
    <property type="entry name" value="His_PPase_superfam"/>
</dbReference>
<keyword evidence="2" id="KW-1185">Reference proteome</keyword>
<name>A0ABV5Z0V1_9STAP</name>
<sequence>MTKISLVRHGLTDFNRLRKLQGFSDIPLNEEGEGQAIDASLHLKDEPFDAIVSSPLSRAFRTAEIINQHHGLPIITMDELKEQHFGKLEGLHIDNIMEKYPDGNLPGIETFESLSARVEEAMDMISEEYDGQHVLLTAHSRTIKSILSLYSDEIDMAQTKLDNCSLSIIQEVNGKWHVIDYNISTAVSGSIQE</sequence>
<dbReference type="SMART" id="SM00855">
    <property type="entry name" value="PGAM"/>
    <property type="match status" value="1"/>
</dbReference>
<proteinExistence type="predicted"/>
<evidence type="ECO:0000313" key="1">
    <source>
        <dbReference type="EMBL" id="MFB9859707.1"/>
    </source>
</evidence>
<dbReference type="CDD" id="cd07067">
    <property type="entry name" value="HP_PGM_like"/>
    <property type="match status" value="1"/>
</dbReference>
<reference evidence="1 2" key="1">
    <citation type="submission" date="2024-09" db="EMBL/GenBank/DDBJ databases">
        <authorList>
            <person name="Sun Q."/>
            <person name="Mori K."/>
        </authorList>
    </citation>
    <scope>NUCLEOTIDE SEQUENCE [LARGE SCALE GENOMIC DNA]</scope>
    <source>
        <strain evidence="1 2">JCM 12822</strain>
    </source>
</reference>
<dbReference type="Gene3D" id="3.40.50.1240">
    <property type="entry name" value="Phosphoglycerate mutase-like"/>
    <property type="match status" value="1"/>
</dbReference>
<dbReference type="SUPFAM" id="SSF53254">
    <property type="entry name" value="Phosphoglycerate mutase-like"/>
    <property type="match status" value="1"/>
</dbReference>
<dbReference type="InterPro" id="IPR050275">
    <property type="entry name" value="PGM_Phosphatase"/>
</dbReference>
<dbReference type="PANTHER" id="PTHR48100:SF59">
    <property type="entry name" value="ADENOSYLCOBALAMIN_ALPHA-RIBAZOLE PHOSPHATASE"/>
    <property type="match status" value="1"/>
</dbReference>
<accession>A0ABV5Z0V1</accession>
<dbReference type="RefSeq" id="WP_380569344.1">
    <property type="nucleotide sequence ID" value="NZ_JBHMAH010000004.1"/>
</dbReference>
<gene>
    <name evidence="1" type="ORF">ACFFLE_01110</name>
</gene>
<comment type="caution">
    <text evidence="1">The sequence shown here is derived from an EMBL/GenBank/DDBJ whole genome shotgun (WGS) entry which is preliminary data.</text>
</comment>
<protein>
    <submittedName>
        <fullName evidence="1">Histidine phosphatase family protein</fullName>
    </submittedName>
</protein>
<evidence type="ECO:0000313" key="2">
    <source>
        <dbReference type="Proteomes" id="UP001589740"/>
    </source>
</evidence>
<dbReference type="Pfam" id="PF00300">
    <property type="entry name" value="His_Phos_1"/>
    <property type="match status" value="1"/>
</dbReference>